<evidence type="ECO:0000313" key="1">
    <source>
        <dbReference type="EMBL" id="RSK36156.1"/>
    </source>
</evidence>
<keyword evidence="2" id="KW-1185">Reference proteome</keyword>
<dbReference type="AlphaFoldDB" id="A0A428JRG8"/>
<evidence type="ECO:0000313" key="2">
    <source>
        <dbReference type="Proteomes" id="UP000280066"/>
    </source>
</evidence>
<sequence length="120" mass="13508">MPFSARLLGNLLLVALLTACRPNVQELVQQPQVGDVYVVQFQPAGRPEPRFFLYQVKNVRPDAVDLVAARQESAEAEVDTSQPGFFSDKVLTYTRAEALELLQEQPNDSQHTKLVEVKRQ</sequence>
<dbReference type="OrthoDB" id="883488at2"/>
<organism evidence="1 2">
    <name type="scientific">Hymenobacter metallilatus</name>
    <dbReference type="NCBI Taxonomy" id="2493666"/>
    <lineage>
        <taxon>Bacteria</taxon>
        <taxon>Pseudomonadati</taxon>
        <taxon>Bacteroidota</taxon>
        <taxon>Cytophagia</taxon>
        <taxon>Cytophagales</taxon>
        <taxon>Hymenobacteraceae</taxon>
        <taxon>Hymenobacter</taxon>
    </lineage>
</organism>
<accession>A0A428JRG8</accession>
<dbReference type="Proteomes" id="UP000280066">
    <property type="component" value="Unassembled WGS sequence"/>
</dbReference>
<evidence type="ECO:0008006" key="3">
    <source>
        <dbReference type="Google" id="ProtNLM"/>
    </source>
</evidence>
<reference evidence="1 2" key="1">
    <citation type="submission" date="2018-12" db="EMBL/GenBank/DDBJ databases">
        <authorList>
            <person name="Feng G."/>
            <person name="Zhu H."/>
        </authorList>
    </citation>
    <scope>NUCLEOTIDE SEQUENCE [LARGE SCALE GENOMIC DNA]</scope>
    <source>
        <strain evidence="1 2">9PBR-2</strain>
    </source>
</reference>
<name>A0A428JRG8_9BACT</name>
<dbReference type="PROSITE" id="PS51257">
    <property type="entry name" value="PROKAR_LIPOPROTEIN"/>
    <property type="match status" value="1"/>
</dbReference>
<proteinExistence type="predicted"/>
<dbReference type="RefSeq" id="WP_125427193.1">
    <property type="nucleotide sequence ID" value="NZ_RWIS01000002.1"/>
</dbReference>
<comment type="caution">
    <text evidence="1">The sequence shown here is derived from an EMBL/GenBank/DDBJ whole genome shotgun (WGS) entry which is preliminary data.</text>
</comment>
<dbReference type="EMBL" id="RWIS01000002">
    <property type="protein sequence ID" value="RSK36156.1"/>
    <property type="molecule type" value="Genomic_DNA"/>
</dbReference>
<gene>
    <name evidence="1" type="ORF">EI290_04535</name>
</gene>
<protein>
    <recommendedName>
        <fullName evidence="3">Lipoprotein</fullName>
    </recommendedName>
</protein>